<keyword evidence="3" id="KW-1185">Reference proteome</keyword>
<feature type="compositionally biased region" description="Polar residues" evidence="1">
    <location>
        <begin position="459"/>
        <end position="479"/>
    </location>
</feature>
<evidence type="ECO:0000313" key="2">
    <source>
        <dbReference type="EMBL" id="SMG07765.1"/>
    </source>
</evidence>
<dbReference type="EMBL" id="FXAZ01000001">
    <property type="protein sequence ID" value="SMG07765.1"/>
    <property type="molecule type" value="Genomic_DNA"/>
</dbReference>
<organism evidence="2 3">
    <name type="scientific">Paenibacillus aquistagni</name>
    <dbReference type="NCBI Taxonomy" id="1852522"/>
    <lineage>
        <taxon>Bacteria</taxon>
        <taxon>Bacillati</taxon>
        <taxon>Bacillota</taxon>
        <taxon>Bacilli</taxon>
        <taxon>Bacillales</taxon>
        <taxon>Paenibacillaceae</taxon>
        <taxon>Paenibacillus</taxon>
    </lineage>
</organism>
<dbReference type="AlphaFoldDB" id="A0A1X7I0X2"/>
<feature type="compositionally biased region" description="Basic and acidic residues" evidence="1">
    <location>
        <begin position="237"/>
        <end position="249"/>
    </location>
</feature>
<feature type="region of interest" description="Disordered" evidence="1">
    <location>
        <begin position="223"/>
        <end position="281"/>
    </location>
</feature>
<feature type="region of interest" description="Disordered" evidence="1">
    <location>
        <begin position="372"/>
        <end position="436"/>
    </location>
</feature>
<sequence length="504" mass="55957">MYIVVNGSMFRELRDSLLPDIVQMLGEASFPFKLDQAQNTLRITHPIMGNQIIIVCENPALQQALVLKAGDMLEECGFYVTILERIEDQAAVIQAMDKEKPILWLKLQQGSSQEWSAQFSFQQMKWSKSLAHRIINQLSRCSDLEIQGVQFNWKNMIGSIVAKSDPPFPAVTLNCGSVEGLSSFQQGLLAQGLVKAITSVYTDRPILEVLRALRSLAYEPGVHPQVQQEGVTVSKPSTEHKPDHREQQHHSTAQDQAGAYAAKADHQAAPTHSSAAHTVSEARGTAGTDQLMVESHQAASPEGSEAAVAEQPTDTRRTKVKKLARLHRSYDQVRSHHEEYEKEACAKGEGLDNKPVAAQAEAKLIESALREEEAPKAVLEQDLASSTLNETNESNNDVRRHNQVLQTEQAALDQTDSPEADSTKDEEQKMKKPPSYSTFLLLKVTHQGKEAPDRALGNASGNDRQRGQSFMTYMNQLSTAKEPERKQQEIPTFNMLTNKKSNKS</sequence>
<feature type="compositionally biased region" description="Basic and acidic residues" evidence="1">
    <location>
        <begin position="421"/>
        <end position="430"/>
    </location>
</feature>
<dbReference type="RefSeq" id="WP_085492349.1">
    <property type="nucleotide sequence ID" value="NZ_FXAZ01000001.1"/>
</dbReference>
<feature type="compositionally biased region" description="Polar residues" evidence="1">
    <location>
        <begin position="489"/>
        <end position="504"/>
    </location>
</feature>
<accession>A0A1X7I0X2</accession>
<feature type="compositionally biased region" description="Low complexity" evidence="1">
    <location>
        <begin position="385"/>
        <end position="395"/>
    </location>
</feature>
<feature type="compositionally biased region" description="Low complexity" evidence="1">
    <location>
        <begin position="253"/>
        <end position="262"/>
    </location>
</feature>
<dbReference type="OrthoDB" id="2628544at2"/>
<protein>
    <submittedName>
        <fullName evidence="2">Uncharacterized protein</fullName>
    </submittedName>
</protein>
<feature type="compositionally biased region" description="Polar residues" evidence="1">
    <location>
        <begin position="225"/>
        <end position="236"/>
    </location>
</feature>
<dbReference type="Proteomes" id="UP000193834">
    <property type="component" value="Unassembled WGS sequence"/>
</dbReference>
<evidence type="ECO:0000313" key="3">
    <source>
        <dbReference type="Proteomes" id="UP000193834"/>
    </source>
</evidence>
<proteinExistence type="predicted"/>
<reference evidence="2 3" key="1">
    <citation type="submission" date="2017-04" db="EMBL/GenBank/DDBJ databases">
        <authorList>
            <person name="Afonso C.L."/>
            <person name="Miller P.J."/>
            <person name="Scott M.A."/>
            <person name="Spackman E."/>
            <person name="Goraichik I."/>
            <person name="Dimitrov K.M."/>
            <person name="Suarez D.L."/>
            <person name="Swayne D.E."/>
        </authorList>
    </citation>
    <scope>NUCLEOTIDE SEQUENCE [LARGE SCALE GENOMIC DNA]</scope>
    <source>
        <strain evidence="2 3">11</strain>
    </source>
</reference>
<feature type="region of interest" description="Disordered" evidence="1">
    <location>
        <begin position="294"/>
        <end position="319"/>
    </location>
</feature>
<name>A0A1X7I0X2_9BACL</name>
<evidence type="ECO:0000256" key="1">
    <source>
        <dbReference type="SAM" id="MobiDB-lite"/>
    </source>
</evidence>
<feature type="region of interest" description="Disordered" evidence="1">
    <location>
        <begin position="449"/>
        <end position="504"/>
    </location>
</feature>
<dbReference type="STRING" id="1852522.SAMN06295960_0018"/>
<feature type="compositionally biased region" description="Polar residues" evidence="1">
    <location>
        <begin position="403"/>
        <end position="417"/>
    </location>
</feature>
<gene>
    <name evidence="2" type="ORF">SAMN06295960_0018</name>
</gene>